<comment type="pathway">
    <text evidence="3">Secondary metabolite biosynthesis; terpenoid biosynthesis.</text>
</comment>
<comment type="similarity">
    <text evidence="4 14">Belongs to the cytochrome P450 family.</text>
</comment>
<dbReference type="InterPro" id="IPR001128">
    <property type="entry name" value="Cyt_P450"/>
</dbReference>
<dbReference type="GO" id="GO:0016705">
    <property type="term" value="F:oxidoreductase activity, acting on paired donors, with incorporation or reduction of molecular oxygen"/>
    <property type="evidence" value="ECO:0007669"/>
    <property type="project" value="InterPro"/>
</dbReference>
<dbReference type="PANTHER" id="PTHR24305:SF166">
    <property type="entry name" value="CYTOCHROME P450 12A4, MITOCHONDRIAL-RELATED"/>
    <property type="match status" value="1"/>
</dbReference>
<evidence type="ECO:0000256" key="6">
    <source>
        <dbReference type="ARBA" id="ARBA00022692"/>
    </source>
</evidence>
<dbReference type="InterPro" id="IPR036396">
    <property type="entry name" value="Cyt_P450_sf"/>
</dbReference>
<dbReference type="InterPro" id="IPR017972">
    <property type="entry name" value="Cyt_P450_CS"/>
</dbReference>
<evidence type="ECO:0000256" key="3">
    <source>
        <dbReference type="ARBA" id="ARBA00004721"/>
    </source>
</evidence>
<protein>
    <submittedName>
        <fullName evidence="16">Cytochrome P450</fullName>
    </submittedName>
</protein>
<evidence type="ECO:0000256" key="15">
    <source>
        <dbReference type="SAM" id="Phobius"/>
    </source>
</evidence>
<organism evidence="16 17">
    <name type="scientific">Armillaria novae-zelandiae</name>
    <dbReference type="NCBI Taxonomy" id="153914"/>
    <lineage>
        <taxon>Eukaryota</taxon>
        <taxon>Fungi</taxon>
        <taxon>Dikarya</taxon>
        <taxon>Basidiomycota</taxon>
        <taxon>Agaricomycotina</taxon>
        <taxon>Agaricomycetes</taxon>
        <taxon>Agaricomycetidae</taxon>
        <taxon>Agaricales</taxon>
        <taxon>Marasmiineae</taxon>
        <taxon>Physalacriaceae</taxon>
        <taxon>Armillaria</taxon>
    </lineage>
</organism>
<evidence type="ECO:0000256" key="13">
    <source>
        <dbReference type="PIRSR" id="PIRSR602401-1"/>
    </source>
</evidence>
<keyword evidence="12 15" id="KW-0472">Membrane</keyword>
<dbReference type="PRINTS" id="PR00385">
    <property type="entry name" value="P450"/>
</dbReference>
<keyword evidence="9 14" id="KW-0560">Oxidoreductase</keyword>
<keyword evidence="8 15" id="KW-1133">Transmembrane helix</keyword>
<dbReference type="PRINTS" id="PR00463">
    <property type="entry name" value="EP450I"/>
</dbReference>
<keyword evidence="10 13" id="KW-0408">Iron</keyword>
<evidence type="ECO:0000313" key="17">
    <source>
        <dbReference type="Proteomes" id="UP001175227"/>
    </source>
</evidence>
<keyword evidence="7 13" id="KW-0479">Metal-binding</keyword>
<evidence type="ECO:0000256" key="14">
    <source>
        <dbReference type="RuleBase" id="RU000461"/>
    </source>
</evidence>
<gene>
    <name evidence="16" type="ORF">IW261DRAFT_1598845</name>
</gene>
<comment type="cofactor">
    <cofactor evidence="1 13">
        <name>heme</name>
        <dbReference type="ChEBI" id="CHEBI:30413"/>
    </cofactor>
</comment>
<feature type="binding site" description="axial binding residue" evidence="13">
    <location>
        <position position="491"/>
    </location>
    <ligand>
        <name>heme</name>
        <dbReference type="ChEBI" id="CHEBI:30413"/>
    </ligand>
    <ligandPart>
        <name>Fe</name>
        <dbReference type="ChEBI" id="CHEBI:18248"/>
    </ligandPart>
</feature>
<dbReference type="InterPro" id="IPR002401">
    <property type="entry name" value="Cyt_P450_E_grp-I"/>
</dbReference>
<keyword evidence="6 15" id="KW-0812">Transmembrane</keyword>
<dbReference type="GO" id="GO:0004497">
    <property type="term" value="F:monooxygenase activity"/>
    <property type="evidence" value="ECO:0007669"/>
    <property type="project" value="UniProtKB-KW"/>
</dbReference>
<evidence type="ECO:0000256" key="4">
    <source>
        <dbReference type="ARBA" id="ARBA00010617"/>
    </source>
</evidence>
<sequence>MLLDGALINGCSQWHCLQSMPFDMQSIIHYLALSTAALSLFYVFLRFKGRKYATQKIRGPPSPSRLFGHERLLRSRQHVGDLEMEWYQKYGAVYRTKGCYGQDILAVADPKALQYIFHSSGYRFPKTRDAATGQGLVTTTGEMHQRQRKIIGPAFTASQLRLFLNVFQASAVKLTDRLNERIDNAKVLNVLEWTSKAALDIVGITSFRYEFNSLSGGQTELMAALNNLFGDSMAWPASLQLLYSALWRVLPAWLIAPLGWLPSQETVRLNQFRDTAMKVSRPIFEKQLKEVANDANPAEKDVVNVLALAHLNDDTKKKMDDTEIDSQLATFVLAGHDTTANTMAWLLYELSLHPEDQARIRVEISRAKLNAPGALTSNDYDSMLWLNACIKETLRLHPLAHCLFREPAQDDILPLAEPIITSDGKSCSQIPIAKGQVVLASIYTYNRLPSVWGDDAEKWNPNRFLDGRDIKQTSLGVYANLLTFSAGIRGCIGWRFAVMELQSVVTELLSNFEFSMPKGVSRLQHGPAGIALIPIVPGKAEQGAQIPLLVTAA</sequence>
<keyword evidence="11 14" id="KW-0503">Monooxygenase</keyword>
<comment type="caution">
    <text evidence="16">The sequence shown here is derived from an EMBL/GenBank/DDBJ whole genome shotgun (WGS) entry which is preliminary data.</text>
</comment>
<dbReference type="EMBL" id="JAUEPR010000108">
    <property type="protein sequence ID" value="KAK0463414.1"/>
    <property type="molecule type" value="Genomic_DNA"/>
</dbReference>
<evidence type="ECO:0000313" key="16">
    <source>
        <dbReference type="EMBL" id="KAK0463414.1"/>
    </source>
</evidence>
<evidence type="ECO:0000256" key="5">
    <source>
        <dbReference type="ARBA" id="ARBA00022617"/>
    </source>
</evidence>
<evidence type="ECO:0000256" key="12">
    <source>
        <dbReference type="ARBA" id="ARBA00023136"/>
    </source>
</evidence>
<dbReference type="SUPFAM" id="SSF48264">
    <property type="entry name" value="Cytochrome P450"/>
    <property type="match status" value="1"/>
</dbReference>
<feature type="transmembrane region" description="Helical" evidence="15">
    <location>
        <begin position="27"/>
        <end position="45"/>
    </location>
</feature>
<evidence type="ECO:0000256" key="8">
    <source>
        <dbReference type="ARBA" id="ARBA00022989"/>
    </source>
</evidence>
<dbReference type="Proteomes" id="UP001175227">
    <property type="component" value="Unassembled WGS sequence"/>
</dbReference>
<name>A0AA39ND94_9AGAR</name>
<dbReference type="Gene3D" id="1.10.630.10">
    <property type="entry name" value="Cytochrome P450"/>
    <property type="match status" value="1"/>
</dbReference>
<keyword evidence="17" id="KW-1185">Reference proteome</keyword>
<dbReference type="PANTHER" id="PTHR24305">
    <property type="entry name" value="CYTOCHROME P450"/>
    <property type="match status" value="1"/>
</dbReference>
<reference evidence="16" key="1">
    <citation type="submission" date="2023-06" db="EMBL/GenBank/DDBJ databases">
        <authorList>
            <consortium name="Lawrence Berkeley National Laboratory"/>
            <person name="Ahrendt S."/>
            <person name="Sahu N."/>
            <person name="Indic B."/>
            <person name="Wong-Bajracharya J."/>
            <person name="Merenyi Z."/>
            <person name="Ke H.-M."/>
            <person name="Monk M."/>
            <person name="Kocsube S."/>
            <person name="Drula E."/>
            <person name="Lipzen A."/>
            <person name="Balint B."/>
            <person name="Henrissat B."/>
            <person name="Andreopoulos B."/>
            <person name="Martin F.M."/>
            <person name="Harder C.B."/>
            <person name="Rigling D."/>
            <person name="Ford K.L."/>
            <person name="Foster G.D."/>
            <person name="Pangilinan J."/>
            <person name="Papanicolaou A."/>
            <person name="Barry K."/>
            <person name="LaButti K."/>
            <person name="Viragh M."/>
            <person name="Koriabine M."/>
            <person name="Yan M."/>
            <person name="Riley R."/>
            <person name="Champramary S."/>
            <person name="Plett K.L."/>
            <person name="Tsai I.J."/>
            <person name="Slot J."/>
            <person name="Sipos G."/>
            <person name="Plett J."/>
            <person name="Nagy L.G."/>
            <person name="Grigoriev I.V."/>
        </authorList>
    </citation>
    <scope>NUCLEOTIDE SEQUENCE</scope>
    <source>
        <strain evidence="16">ICMP 16352</strain>
    </source>
</reference>
<dbReference type="AlphaFoldDB" id="A0AA39ND94"/>
<accession>A0AA39ND94</accession>
<dbReference type="GO" id="GO:0016020">
    <property type="term" value="C:membrane"/>
    <property type="evidence" value="ECO:0007669"/>
    <property type="project" value="UniProtKB-SubCell"/>
</dbReference>
<evidence type="ECO:0000256" key="2">
    <source>
        <dbReference type="ARBA" id="ARBA00004370"/>
    </source>
</evidence>
<evidence type="ECO:0000256" key="1">
    <source>
        <dbReference type="ARBA" id="ARBA00001971"/>
    </source>
</evidence>
<evidence type="ECO:0000256" key="9">
    <source>
        <dbReference type="ARBA" id="ARBA00023002"/>
    </source>
</evidence>
<proteinExistence type="inferred from homology"/>
<dbReference type="InterPro" id="IPR050121">
    <property type="entry name" value="Cytochrome_P450_monoxygenase"/>
</dbReference>
<dbReference type="GO" id="GO:0020037">
    <property type="term" value="F:heme binding"/>
    <property type="evidence" value="ECO:0007669"/>
    <property type="project" value="InterPro"/>
</dbReference>
<evidence type="ECO:0000256" key="11">
    <source>
        <dbReference type="ARBA" id="ARBA00023033"/>
    </source>
</evidence>
<keyword evidence="5 13" id="KW-0349">Heme</keyword>
<evidence type="ECO:0000256" key="10">
    <source>
        <dbReference type="ARBA" id="ARBA00023004"/>
    </source>
</evidence>
<dbReference type="PROSITE" id="PS00086">
    <property type="entry name" value="CYTOCHROME_P450"/>
    <property type="match status" value="1"/>
</dbReference>
<comment type="subcellular location">
    <subcellularLocation>
        <location evidence="2">Membrane</location>
    </subcellularLocation>
</comment>
<dbReference type="GO" id="GO:0005506">
    <property type="term" value="F:iron ion binding"/>
    <property type="evidence" value="ECO:0007669"/>
    <property type="project" value="InterPro"/>
</dbReference>
<dbReference type="Pfam" id="PF00067">
    <property type="entry name" value="p450"/>
    <property type="match status" value="1"/>
</dbReference>
<evidence type="ECO:0000256" key="7">
    <source>
        <dbReference type="ARBA" id="ARBA00022723"/>
    </source>
</evidence>